<protein>
    <submittedName>
        <fullName evidence="6">AraC family transcriptional regulator</fullName>
    </submittedName>
</protein>
<dbReference type="GO" id="GO:0003700">
    <property type="term" value="F:DNA-binding transcription factor activity"/>
    <property type="evidence" value="ECO:0007669"/>
    <property type="project" value="InterPro"/>
</dbReference>
<feature type="domain" description="HTH araC/xylS-type" evidence="5">
    <location>
        <begin position="162"/>
        <end position="262"/>
    </location>
</feature>
<sequence length="263" mass="28831">MSRNSQTRSRPPMPSVMPRPVMVRAFDLLPGMEVGAHSHAWGQLAYASDGIMIVSTPEGSWTVPPARAVWVPPGVDHAISIPGAGAFFRSVYTRADHSHDLGPNCRVLRVTSLLRELIIRASEMPLEYDEAGPEGRLMAVIIDQIREMREEEPLYLPMPSDRRLLRLAQQMVGDPGLRLTLEEAASQAGASARTLARRFNAETGLTFGEWQRRLSLVTAVEKLADGQPVTAVALDLGYESPSAFIAMFRRTLGASPTAFLARS</sequence>
<dbReference type="InterPro" id="IPR011051">
    <property type="entry name" value="RmlC_Cupin_sf"/>
</dbReference>
<evidence type="ECO:0000256" key="2">
    <source>
        <dbReference type="ARBA" id="ARBA00023015"/>
    </source>
</evidence>
<evidence type="ECO:0000313" key="7">
    <source>
        <dbReference type="Proteomes" id="UP000287447"/>
    </source>
</evidence>
<proteinExistence type="predicted"/>
<dbReference type="Pfam" id="PF12833">
    <property type="entry name" value="HTH_18"/>
    <property type="match status" value="1"/>
</dbReference>
<dbReference type="PANTHER" id="PTHR11019:SF159">
    <property type="entry name" value="TRANSCRIPTIONAL REGULATOR-RELATED"/>
    <property type="match status" value="1"/>
</dbReference>
<dbReference type="InterPro" id="IPR018060">
    <property type="entry name" value="HTH_AraC"/>
</dbReference>
<dbReference type="GO" id="GO:0043565">
    <property type="term" value="F:sequence-specific DNA binding"/>
    <property type="evidence" value="ECO:0007669"/>
    <property type="project" value="InterPro"/>
</dbReference>
<name>A0A437QP45_9PROT</name>
<evidence type="ECO:0000313" key="6">
    <source>
        <dbReference type="EMBL" id="RVU36209.1"/>
    </source>
</evidence>
<dbReference type="FunFam" id="1.10.10.60:FF:000132">
    <property type="entry name" value="AraC family transcriptional regulator"/>
    <property type="match status" value="1"/>
</dbReference>
<organism evidence="6 7">
    <name type="scientific">Hwanghaeella grinnelliae</name>
    <dbReference type="NCBI Taxonomy" id="2500179"/>
    <lineage>
        <taxon>Bacteria</taxon>
        <taxon>Pseudomonadati</taxon>
        <taxon>Pseudomonadota</taxon>
        <taxon>Alphaproteobacteria</taxon>
        <taxon>Rhodospirillales</taxon>
        <taxon>Rhodospirillaceae</taxon>
        <taxon>Hwanghaeella</taxon>
    </lineage>
</organism>
<keyword evidence="3" id="KW-0238">DNA-binding</keyword>
<evidence type="ECO:0000256" key="1">
    <source>
        <dbReference type="ARBA" id="ARBA00022491"/>
    </source>
</evidence>
<keyword evidence="2" id="KW-0805">Transcription regulation</keyword>
<dbReference type="EMBL" id="SADE01000002">
    <property type="protein sequence ID" value="RVU36209.1"/>
    <property type="molecule type" value="Genomic_DNA"/>
</dbReference>
<dbReference type="Gene3D" id="2.60.120.10">
    <property type="entry name" value="Jelly Rolls"/>
    <property type="match status" value="1"/>
</dbReference>
<keyword evidence="1" id="KW-0678">Repressor</keyword>
<gene>
    <name evidence="6" type="ORF">EOI86_13380</name>
</gene>
<keyword evidence="4" id="KW-0804">Transcription</keyword>
<dbReference type="AlphaFoldDB" id="A0A437QP45"/>
<dbReference type="CDD" id="cd06124">
    <property type="entry name" value="cupin_NimR-like_N"/>
    <property type="match status" value="1"/>
</dbReference>
<dbReference type="InterPro" id="IPR009057">
    <property type="entry name" value="Homeodomain-like_sf"/>
</dbReference>
<dbReference type="Proteomes" id="UP000287447">
    <property type="component" value="Unassembled WGS sequence"/>
</dbReference>
<dbReference type="PROSITE" id="PS01124">
    <property type="entry name" value="HTH_ARAC_FAMILY_2"/>
    <property type="match status" value="1"/>
</dbReference>
<keyword evidence="7" id="KW-1185">Reference proteome</keyword>
<dbReference type="InterPro" id="IPR014710">
    <property type="entry name" value="RmlC-like_jellyroll"/>
</dbReference>
<evidence type="ECO:0000259" key="5">
    <source>
        <dbReference type="PROSITE" id="PS01124"/>
    </source>
</evidence>
<evidence type="ECO:0000256" key="3">
    <source>
        <dbReference type="ARBA" id="ARBA00023125"/>
    </source>
</evidence>
<evidence type="ECO:0000256" key="4">
    <source>
        <dbReference type="ARBA" id="ARBA00023163"/>
    </source>
</evidence>
<comment type="caution">
    <text evidence="6">The sequence shown here is derived from an EMBL/GenBank/DDBJ whole genome shotgun (WGS) entry which is preliminary data.</text>
</comment>
<accession>A0A437QP45</accession>
<dbReference type="OrthoDB" id="9804543at2"/>
<dbReference type="PANTHER" id="PTHR11019">
    <property type="entry name" value="HTH-TYPE TRANSCRIPTIONAL REGULATOR NIMR"/>
    <property type="match status" value="1"/>
</dbReference>
<reference evidence="7" key="1">
    <citation type="submission" date="2019-01" db="EMBL/GenBank/DDBJ databases">
        <title>Gri0909 isolated from a small marine red alga.</title>
        <authorList>
            <person name="Kim J."/>
            <person name="Jeong S.E."/>
            <person name="Jeon C.O."/>
        </authorList>
    </citation>
    <scope>NUCLEOTIDE SEQUENCE [LARGE SCALE GENOMIC DNA]</scope>
    <source>
        <strain evidence="7">Gri0909</strain>
    </source>
</reference>
<dbReference type="SUPFAM" id="SSF46689">
    <property type="entry name" value="Homeodomain-like"/>
    <property type="match status" value="1"/>
</dbReference>
<dbReference type="SMART" id="SM00342">
    <property type="entry name" value="HTH_ARAC"/>
    <property type="match status" value="1"/>
</dbReference>
<dbReference type="RefSeq" id="WP_127765685.1">
    <property type="nucleotide sequence ID" value="NZ_SADE01000002.1"/>
</dbReference>
<dbReference type="Gene3D" id="1.10.10.60">
    <property type="entry name" value="Homeodomain-like"/>
    <property type="match status" value="1"/>
</dbReference>
<dbReference type="SUPFAM" id="SSF51182">
    <property type="entry name" value="RmlC-like cupins"/>
    <property type="match status" value="1"/>
</dbReference>